<keyword evidence="8" id="KW-0418">Kinase</keyword>
<keyword evidence="15" id="KW-1185">Reference proteome</keyword>
<name>A0A3E0EDC7_9FLAO</name>
<dbReference type="SUPFAM" id="SSF47384">
    <property type="entry name" value="Homodimeric domain of signal transducing histidine kinase"/>
    <property type="match status" value="1"/>
</dbReference>
<evidence type="ECO:0000256" key="6">
    <source>
        <dbReference type="ARBA" id="ARBA00022679"/>
    </source>
</evidence>
<dbReference type="RefSeq" id="WP_115814140.1">
    <property type="nucleotide sequence ID" value="NZ_QUNI01000010.1"/>
</dbReference>
<dbReference type="InterPro" id="IPR036890">
    <property type="entry name" value="HATPase_C_sf"/>
</dbReference>
<evidence type="ECO:0000256" key="11">
    <source>
        <dbReference type="SAM" id="Phobius"/>
    </source>
</evidence>
<dbReference type="InterPro" id="IPR013767">
    <property type="entry name" value="PAS_fold"/>
</dbReference>
<dbReference type="InterPro" id="IPR004358">
    <property type="entry name" value="Sig_transdc_His_kin-like_C"/>
</dbReference>
<dbReference type="PROSITE" id="PS50109">
    <property type="entry name" value="HIS_KIN"/>
    <property type="match status" value="1"/>
</dbReference>
<gene>
    <name evidence="14" type="ORF">C8P67_11034</name>
</gene>
<dbReference type="Pfam" id="PF05231">
    <property type="entry name" value="MASE1"/>
    <property type="match status" value="1"/>
</dbReference>
<feature type="transmembrane region" description="Helical" evidence="11">
    <location>
        <begin position="136"/>
        <end position="165"/>
    </location>
</feature>
<dbReference type="CDD" id="cd00130">
    <property type="entry name" value="PAS"/>
    <property type="match status" value="1"/>
</dbReference>
<dbReference type="SMART" id="SM00091">
    <property type="entry name" value="PAS"/>
    <property type="match status" value="1"/>
</dbReference>
<dbReference type="InterPro" id="IPR036097">
    <property type="entry name" value="HisK_dim/P_sf"/>
</dbReference>
<feature type="transmembrane region" description="Helical" evidence="11">
    <location>
        <begin position="239"/>
        <end position="262"/>
    </location>
</feature>
<dbReference type="GO" id="GO:0006355">
    <property type="term" value="P:regulation of DNA-templated transcription"/>
    <property type="evidence" value="ECO:0007669"/>
    <property type="project" value="InterPro"/>
</dbReference>
<evidence type="ECO:0000256" key="7">
    <source>
        <dbReference type="ARBA" id="ARBA00022692"/>
    </source>
</evidence>
<keyword evidence="4" id="KW-1003">Cell membrane</keyword>
<sequence>MKSKNSLTSFYSELSFLRSKTTGPVIAVLYILLYKISFLLPIEPMRVSPIFLPAGLALASILITEKRAIFGIGIGTLIVNTFPDLNIANLHSPDLLTHFIVGSVIASGNISAALFSKFIVTQMSKGRHPLYSGETVLILLILGSVCYATISCTIATASLAISNIITINEIWLTFQTSWQGDIIGIILITPFLLSWLYEDSSVPKKINFSEIFFFGTITVILCSYVFFQEYDLKYLILPLLFWSVYRFGTKITSLIIIIIATFEIITTAKGIGPFIKENVNNSILFLDIFLCVISICSFFFSTILTERQRAKNLNKLSKSKLQNNETILEAIIESPKDVSIYSVDRNYEYLNFNNIHKKNIKAMNNVDITIGMTLQESLSNLAELNDAIAVLDKVFEGESITTIRKFDFDGSYWEFKTSPIVNQQHEIIGATIISTNITEQIKADEALKKSEEKYRNIFENIQDIIFQTDLNGTFLNLSPSVKDFCGYTAEELIGQKTYVLQPEEEKNDTVITLIKEQLMLHNYTQTIKTKLGAIKTISLNAKIIFDKNGIPDHVDAIARDITQIKENEKEIALQNQKLQIQNQELEQFVHIASHDLHEPLLTLKYFTEQLKNDSIKELSEDTIQYLNFIFESSDRMQKLVKGLLDYSRIGKQVEISKEDCNKIINESISLLSDSIEKSEAKIHISKLPSIDGYSVELIELFKHLINNSIEFRKKDVPLEINISAEDADNNWLFKIEDNGIGIEEHNHEKIFIIFKRLNNREEYSGIGISLSICKKIVSLHGGTIWAESSFGNGTSIFFTIPKI</sequence>
<feature type="transmembrane region" description="Helical" evidence="11">
    <location>
        <begin position="177"/>
        <end position="196"/>
    </location>
</feature>
<evidence type="ECO:0000256" key="9">
    <source>
        <dbReference type="ARBA" id="ARBA00022989"/>
    </source>
</evidence>
<keyword evidence="6" id="KW-0808">Transferase</keyword>
<evidence type="ECO:0000256" key="3">
    <source>
        <dbReference type="ARBA" id="ARBA00012438"/>
    </source>
</evidence>
<dbReference type="GO" id="GO:0005886">
    <property type="term" value="C:plasma membrane"/>
    <property type="evidence" value="ECO:0007669"/>
    <property type="project" value="UniProtKB-SubCell"/>
</dbReference>
<feature type="transmembrane region" description="Helical" evidence="11">
    <location>
        <begin position="208"/>
        <end position="227"/>
    </location>
</feature>
<keyword evidence="9 11" id="KW-1133">Transmembrane helix</keyword>
<dbReference type="InterPro" id="IPR003594">
    <property type="entry name" value="HATPase_dom"/>
</dbReference>
<keyword evidence="10 11" id="KW-0472">Membrane</keyword>
<dbReference type="InterPro" id="IPR000014">
    <property type="entry name" value="PAS"/>
</dbReference>
<dbReference type="Gene3D" id="3.30.565.10">
    <property type="entry name" value="Histidine kinase-like ATPase, C-terminal domain"/>
    <property type="match status" value="1"/>
</dbReference>
<comment type="catalytic activity">
    <reaction evidence="1">
        <text>ATP + protein L-histidine = ADP + protein N-phospho-L-histidine.</text>
        <dbReference type="EC" id="2.7.13.3"/>
    </reaction>
</comment>
<feature type="transmembrane region" description="Helical" evidence="11">
    <location>
        <begin position="283"/>
        <end position="304"/>
    </location>
</feature>
<evidence type="ECO:0000256" key="1">
    <source>
        <dbReference type="ARBA" id="ARBA00000085"/>
    </source>
</evidence>
<dbReference type="InterPro" id="IPR052162">
    <property type="entry name" value="Sensor_kinase/Photoreceptor"/>
</dbReference>
<dbReference type="PANTHER" id="PTHR43304:SF1">
    <property type="entry name" value="PAC DOMAIN-CONTAINING PROTEIN"/>
    <property type="match status" value="1"/>
</dbReference>
<feature type="transmembrane region" description="Helical" evidence="11">
    <location>
        <begin position="21"/>
        <end position="40"/>
    </location>
</feature>
<dbReference type="NCBIfam" id="TIGR00229">
    <property type="entry name" value="sensory_box"/>
    <property type="match status" value="1"/>
</dbReference>
<evidence type="ECO:0000313" key="15">
    <source>
        <dbReference type="Proteomes" id="UP000257136"/>
    </source>
</evidence>
<evidence type="ECO:0000256" key="8">
    <source>
        <dbReference type="ARBA" id="ARBA00022777"/>
    </source>
</evidence>
<dbReference type="SMART" id="SM00388">
    <property type="entry name" value="HisKA"/>
    <property type="match status" value="1"/>
</dbReference>
<dbReference type="SUPFAM" id="SSF55874">
    <property type="entry name" value="ATPase domain of HSP90 chaperone/DNA topoisomerase II/histidine kinase"/>
    <property type="match status" value="1"/>
</dbReference>
<dbReference type="AlphaFoldDB" id="A0A3E0EDC7"/>
<comment type="subcellular location">
    <subcellularLocation>
        <location evidence="2">Cell membrane</location>
        <topology evidence="2">Multi-pass membrane protein</topology>
    </subcellularLocation>
</comment>
<dbReference type="InterPro" id="IPR005467">
    <property type="entry name" value="His_kinase_dom"/>
</dbReference>
<evidence type="ECO:0000256" key="2">
    <source>
        <dbReference type="ARBA" id="ARBA00004651"/>
    </source>
</evidence>
<dbReference type="SUPFAM" id="SSF55785">
    <property type="entry name" value="PYP-like sensor domain (PAS domain)"/>
    <property type="match status" value="1"/>
</dbReference>
<evidence type="ECO:0000313" key="14">
    <source>
        <dbReference type="EMBL" id="REG96214.1"/>
    </source>
</evidence>
<dbReference type="GO" id="GO:0000155">
    <property type="term" value="F:phosphorelay sensor kinase activity"/>
    <property type="evidence" value="ECO:0007669"/>
    <property type="project" value="InterPro"/>
</dbReference>
<dbReference type="PANTHER" id="PTHR43304">
    <property type="entry name" value="PHYTOCHROME-LIKE PROTEIN CPH1"/>
    <property type="match status" value="1"/>
</dbReference>
<dbReference type="EMBL" id="QUNI01000010">
    <property type="protein sequence ID" value="REG96214.1"/>
    <property type="molecule type" value="Genomic_DNA"/>
</dbReference>
<dbReference type="SMART" id="SM00387">
    <property type="entry name" value="HATPase_c"/>
    <property type="match status" value="1"/>
</dbReference>
<accession>A0A3E0EDC7</accession>
<keyword evidence="5" id="KW-0597">Phosphoprotein</keyword>
<dbReference type="InterPro" id="IPR003661">
    <property type="entry name" value="HisK_dim/P_dom"/>
</dbReference>
<evidence type="ECO:0000256" key="10">
    <source>
        <dbReference type="ARBA" id="ARBA00023136"/>
    </source>
</evidence>
<proteinExistence type="predicted"/>
<dbReference type="Gene3D" id="1.10.287.130">
    <property type="match status" value="1"/>
</dbReference>
<feature type="domain" description="Histidine kinase" evidence="12">
    <location>
        <begin position="591"/>
        <end position="803"/>
    </location>
</feature>
<dbReference type="InterPro" id="IPR007895">
    <property type="entry name" value="MASE1"/>
</dbReference>
<keyword evidence="7 11" id="KW-0812">Transmembrane</keyword>
<dbReference type="InterPro" id="IPR035965">
    <property type="entry name" value="PAS-like_dom_sf"/>
</dbReference>
<feature type="transmembrane region" description="Helical" evidence="11">
    <location>
        <begin position="70"/>
        <end position="89"/>
    </location>
</feature>
<evidence type="ECO:0000256" key="4">
    <source>
        <dbReference type="ARBA" id="ARBA00022475"/>
    </source>
</evidence>
<evidence type="ECO:0000256" key="5">
    <source>
        <dbReference type="ARBA" id="ARBA00022553"/>
    </source>
</evidence>
<feature type="domain" description="PAS" evidence="13">
    <location>
        <begin position="450"/>
        <end position="504"/>
    </location>
</feature>
<evidence type="ECO:0000259" key="13">
    <source>
        <dbReference type="PROSITE" id="PS50112"/>
    </source>
</evidence>
<evidence type="ECO:0000259" key="12">
    <source>
        <dbReference type="PROSITE" id="PS50109"/>
    </source>
</evidence>
<dbReference type="PRINTS" id="PR00344">
    <property type="entry name" value="BCTRLSENSOR"/>
</dbReference>
<feature type="transmembrane region" description="Helical" evidence="11">
    <location>
        <begin position="46"/>
        <end position="63"/>
    </location>
</feature>
<dbReference type="Gene3D" id="3.30.450.20">
    <property type="entry name" value="PAS domain"/>
    <property type="match status" value="2"/>
</dbReference>
<dbReference type="Pfam" id="PF00989">
    <property type="entry name" value="PAS"/>
    <property type="match status" value="1"/>
</dbReference>
<organism evidence="14 15">
    <name type="scientific">Flavobacterium aquicola</name>
    <dbReference type="NCBI Taxonomy" id="1682742"/>
    <lineage>
        <taxon>Bacteria</taxon>
        <taxon>Pseudomonadati</taxon>
        <taxon>Bacteroidota</taxon>
        <taxon>Flavobacteriia</taxon>
        <taxon>Flavobacteriales</taxon>
        <taxon>Flavobacteriaceae</taxon>
        <taxon>Flavobacterium</taxon>
    </lineage>
</organism>
<feature type="transmembrane region" description="Helical" evidence="11">
    <location>
        <begin position="95"/>
        <end position="115"/>
    </location>
</feature>
<comment type="caution">
    <text evidence="14">The sequence shown here is derived from an EMBL/GenBank/DDBJ whole genome shotgun (WGS) entry which is preliminary data.</text>
</comment>
<dbReference type="Pfam" id="PF02518">
    <property type="entry name" value="HATPase_c"/>
    <property type="match status" value="1"/>
</dbReference>
<dbReference type="EC" id="2.7.13.3" evidence="3"/>
<dbReference type="Pfam" id="PF00512">
    <property type="entry name" value="HisKA"/>
    <property type="match status" value="1"/>
</dbReference>
<dbReference type="OrthoDB" id="9781208at2"/>
<dbReference type="Proteomes" id="UP000257136">
    <property type="component" value="Unassembled WGS sequence"/>
</dbReference>
<dbReference type="CDD" id="cd00082">
    <property type="entry name" value="HisKA"/>
    <property type="match status" value="1"/>
</dbReference>
<reference evidence="14 15" key="1">
    <citation type="submission" date="2018-08" db="EMBL/GenBank/DDBJ databases">
        <title>Genomic Encyclopedia of Archaeal and Bacterial Type Strains, Phase II (KMG-II): from individual species to whole genera.</title>
        <authorList>
            <person name="Goeker M."/>
        </authorList>
    </citation>
    <scope>NUCLEOTIDE SEQUENCE [LARGE SCALE GENOMIC DNA]</scope>
    <source>
        <strain evidence="14 15">DSM 100880</strain>
    </source>
</reference>
<dbReference type="PROSITE" id="PS50112">
    <property type="entry name" value="PAS"/>
    <property type="match status" value="1"/>
</dbReference>
<protein>
    <recommendedName>
        <fullName evidence="3">histidine kinase</fullName>
        <ecNumber evidence="3">2.7.13.3</ecNumber>
    </recommendedName>
</protein>